<evidence type="ECO:0000313" key="6">
    <source>
        <dbReference type="Proteomes" id="UP000366872"/>
    </source>
</evidence>
<name>A0A6C2TWA9_PONDE</name>
<evidence type="ECO:0000313" key="5">
    <source>
        <dbReference type="EMBL" id="VGO11883.1"/>
    </source>
</evidence>
<dbReference type="Pfam" id="PF18884">
    <property type="entry name" value="TSP3_bac"/>
    <property type="match status" value="1"/>
</dbReference>
<gene>
    <name evidence="5" type="ORF">PDESU_00431</name>
</gene>
<evidence type="ECO:0000256" key="4">
    <source>
        <dbReference type="ARBA" id="ARBA00022837"/>
    </source>
</evidence>
<dbReference type="EMBL" id="CAAHFG010000001">
    <property type="protein sequence ID" value="VGO11883.1"/>
    <property type="molecule type" value="Genomic_DNA"/>
</dbReference>
<dbReference type="AlphaFoldDB" id="A0A6C2TWA9"/>
<evidence type="ECO:0000256" key="1">
    <source>
        <dbReference type="ARBA" id="ARBA00004613"/>
    </source>
</evidence>
<evidence type="ECO:0000256" key="2">
    <source>
        <dbReference type="ARBA" id="ARBA00022525"/>
    </source>
</evidence>
<dbReference type="RefSeq" id="WP_136077598.1">
    <property type="nucleotide sequence ID" value="NZ_CAAHFG010000001.1"/>
</dbReference>
<sequence>MIDGYPYYSTNYKEQWLTQADGSFPSNTWLVRSDWNLMLSFGTNYVAANIDNRIVDPAAGDVIDLGEIMLHPVDDDANGIADFWETQNEVTDPDADPDKDGMDNRSEYLAGTDPHDGASCFKVDAVRRETQGHVVEWTPMEGRTYEVWWTPSLDRGFQLLESDLAYPVGSYTDAVHTASASGYYKVVLRYPTKDDSDGDGLPNIWEGLYFASPVSAIARYDADGDGQTNAEEFVAGTDPTNATSYHRVESIRHDSAGTVIEWSPASNRVYSVLWADRPGGTFKVLATDIEYPQNSWTDTVDHAVSSGCYKLDVKIKEGE</sequence>
<keyword evidence="6" id="KW-1185">Reference proteome</keyword>
<evidence type="ECO:0000256" key="3">
    <source>
        <dbReference type="ARBA" id="ARBA00022729"/>
    </source>
</evidence>
<dbReference type="InterPro" id="IPR059100">
    <property type="entry name" value="TSP3_bac"/>
</dbReference>
<accession>A0A6C2TWA9</accession>
<comment type="subcellular location">
    <subcellularLocation>
        <location evidence="1">Secreted</location>
    </subcellularLocation>
</comment>
<keyword evidence="2" id="KW-0964">Secreted</keyword>
<proteinExistence type="predicted"/>
<keyword evidence="3" id="KW-0732">Signal</keyword>
<organism evidence="5 6">
    <name type="scientific">Pontiella desulfatans</name>
    <dbReference type="NCBI Taxonomy" id="2750659"/>
    <lineage>
        <taxon>Bacteria</taxon>
        <taxon>Pseudomonadati</taxon>
        <taxon>Kiritimatiellota</taxon>
        <taxon>Kiritimatiellia</taxon>
        <taxon>Kiritimatiellales</taxon>
        <taxon>Pontiellaceae</taxon>
        <taxon>Pontiella</taxon>
    </lineage>
</organism>
<reference evidence="5 6" key="1">
    <citation type="submission" date="2019-04" db="EMBL/GenBank/DDBJ databases">
        <authorList>
            <person name="Van Vliet M D."/>
        </authorList>
    </citation>
    <scope>NUCLEOTIDE SEQUENCE [LARGE SCALE GENOMIC DNA]</scope>
    <source>
        <strain evidence="5 6">F1</strain>
    </source>
</reference>
<keyword evidence="4" id="KW-0106">Calcium</keyword>
<protein>
    <submittedName>
        <fullName evidence="5">Uncharacterized protein</fullName>
    </submittedName>
</protein>
<dbReference type="Proteomes" id="UP000366872">
    <property type="component" value="Unassembled WGS sequence"/>
</dbReference>